<evidence type="ECO:0000313" key="1">
    <source>
        <dbReference type="EMBL" id="PNW81310.1"/>
    </source>
</evidence>
<organism evidence="1 2">
    <name type="scientific">Chlamydomonas reinhardtii</name>
    <name type="common">Chlamydomonas smithii</name>
    <dbReference type="NCBI Taxonomy" id="3055"/>
    <lineage>
        <taxon>Eukaryota</taxon>
        <taxon>Viridiplantae</taxon>
        <taxon>Chlorophyta</taxon>
        <taxon>core chlorophytes</taxon>
        <taxon>Chlorophyceae</taxon>
        <taxon>CS clade</taxon>
        <taxon>Chlamydomonadales</taxon>
        <taxon>Chlamydomonadaceae</taxon>
        <taxon>Chlamydomonas</taxon>
    </lineage>
</organism>
<dbReference type="Gramene" id="PNW81310">
    <property type="protein sequence ID" value="PNW81310"/>
    <property type="gene ID" value="CHLRE_07g350652v5"/>
</dbReference>
<dbReference type="GeneID" id="66054205"/>
<dbReference type="RefSeq" id="XP_001692599.1">
    <property type="nucleotide sequence ID" value="XM_001692547.2"/>
</dbReference>
<dbReference type="Proteomes" id="UP000006906">
    <property type="component" value="Chromosome 7"/>
</dbReference>
<accession>A8IU70</accession>
<sequence>MGGLQLEQVVGQLVLLLGVGSLAAVVLVLASGGAAAEQVEQVTAAGAEAQQRVLTVSVGLPGA</sequence>
<dbReference type="AlphaFoldDB" id="A8IU70"/>
<dbReference type="KEGG" id="cre:CHLRE_07g350652v5"/>
<dbReference type="PaxDb" id="3055-EDP04077"/>
<protein>
    <submittedName>
        <fullName evidence="1">Uncharacterized protein</fullName>
    </submittedName>
</protein>
<evidence type="ECO:0000313" key="2">
    <source>
        <dbReference type="Proteomes" id="UP000006906"/>
    </source>
</evidence>
<dbReference type="HOGENOM" id="CLU_2888938_0_0_1"/>
<name>A8IU70_CHLRE</name>
<keyword evidence="2" id="KW-1185">Reference proteome</keyword>
<gene>
    <name evidence="1" type="ORF">CHLRE_07g350652v5</name>
</gene>
<proteinExistence type="predicted"/>
<reference evidence="1 2" key="1">
    <citation type="journal article" date="2007" name="Science">
        <title>The Chlamydomonas genome reveals the evolution of key animal and plant functions.</title>
        <authorList>
            <person name="Merchant S.S."/>
            <person name="Prochnik S.E."/>
            <person name="Vallon O."/>
            <person name="Harris E.H."/>
            <person name="Karpowicz S.J."/>
            <person name="Witman G.B."/>
            <person name="Terry A."/>
            <person name="Salamov A."/>
            <person name="Fritz-Laylin L.K."/>
            <person name="Marechal-Drouard L."/>
            <person name="Marshall W.F."/>
            <person name="Qu L.H."/>
            <person name="Nelson D.R."/>
            <person name="Sanderfoot A.A."/>
            <person name="Spalding M.H."/>
            <person name="Kapitonov V.V."/>
            <person name="Ren Q."/>
            <person name="Ferris P."/>
            <person name="Lindquist E."/>
            <person name="Shapiro H."/>
            <person name="Lucas S.M."/>
            <person name="Grimwood J."/>
            <person name="Schmutz J."/>
            <person name="Cardol P."/>
            <person name="Cerutti H."/>
            <person name="Chanfreau G."/>
            <person name="Chen C.L."/>
            <person name="Cognat V."/>
            <person name="Croft M.T."/>
            <person name="Dent R."/>
            <person name="Dutcher S."/>
            <person name="Fernandez E."/>
            <person name="Fukuzawa H."/>
            <person name="Gonzalez-Ballester D."/>
            <person name="Gonzalez-Halphen D."/>
            <person name="Hallmann A."/>
            <person name="Hanikenne M."/>
            <person name="Hippler M."/>
            <person name="Inwood W."/>
            <person name="Jabbari K."/>
            <person name="Kalanon M."/>
            <person name="Kuras R."/>
            <person name="Lefebvre P.A."/>
            <person name="Lemaire S.D."/>
            <person name="Lobanov A.V."/>
            <person name="Lohr M."/>
            <person name="Manuell A."/>
            <person name="Meier I."/>
            <person name="Mets L."/>
            <person name="Mittag M."/>
            <person name="Mittelmeier T."/>
            <person name="Moroney J.V."/>
            <person name="Moseley J."/>
            <person name="Napoli C."/>
            <person name="Nedelcu A.M."/>
            <person name="Niyogi K."/>
            <person name="Novoselov S.V."/>
            <person name="Paulsen I.T."/>
            <person name="Pazour G."/>
            <person name="Purton S."/>
            <person name="Ral J.P."/>
            <person name="Riano-Pachon D.M."/>
            <person name="Riekhof W."/>
            <person name="Rymarquis L."/>
            <person name="Schroda M."/>
            <person name="Stern D."/>
            <person name="Umen J."/>
            <person name="Willows R."/>
            <person name="Wilson N."/>
            <person name="Zimmer S.L."/>
            <person name="Allmer J."/>
            <person name="Balk J."/>
            <person name="Bisova K."/>
            <person name="Chen C.J."/>
            <person name="Elias M."/>
            <person name="Gendler K."/>
            <person name="Hauser C."/>
            <person name="Lamb M.R."/>
            <person name="Ledford H."/>
            <person name="Long J.C."/>
            <person name="Minagawa J."/>
            <person name="Page M.D."/>
            <person name="Pan J."/>
            <person name="Pootakham W."/>
            <person name="Roje S."/>
            <person name="Rose A."/>
            <person name="Stahlberg E."/>
            <person name="Terauchi A.M."/>
            <person name="Yang P."/>
            <person name="Ball S."/>
            <person name="Bowler C."/>
            <person name="Dieckmann C.L."/>
            <person name="Gladyshev V.N."/>
            <person name="Green P."/>
            <person name="Jorgensen R."/>
            <person name="Mayfield S."/>
            <person name="Mueller-Roeber B."/>
            <person name="Rajamani S."/>
            <person name="Sayre R.T."/>
            <person name="Brokstein P."/>
            <person name="Dubchak I."/>
            <person name="Goodstein D."/>
            <person name="Hornick L."/>
            <person name="Huang Y.W."/>
            <person name="Jhaveri J."/>
            <person name="Luo Y."/>
            <person name="Martinez D."/>
            <person name="Ngau W.C."/>
            <person name="Otillar B."/>
            <person name="Poliakov A."/>
            <person name="Porter A."/>
            <person name="Szajkowski L."/>
            <person name="Werner G."/>
            <person name="Zhou K."/>
            <person name="Grigoriev I.V."/>
            <person name="Rokhsar D.S."/>
            <person name="Grossman A.R."/>
        </authorList>
    </citation>
    <scope>NUCLEOTIDE SEQUENCE [LARGE SCALE GENOMIC DNA]</scope>
    <source>
        <strain evidence="2">CC-503</strain>
    </source>
</reference>
<dbReference type="EMBL" id="CM008968">
    <property type="protein sequence ID" value="PNW81310.1"/>
    <property type="molecule type" value="Genomic_DNA"/>
</dbReference>